<dbReference type="RefSeq" id="WP_310332651.1">
    <property type="nucleotide sequence ID" value="NZ_JAVDXV010000011.1"/>
</dbReference>
<reference evidence="2 3" key="1">
    <citation type="submission" date="2023-07" db="EMBL/GenBank/DDBJ databases">
        <title>Sorghum-associated microbial communities from plants grown in Nebraska, USA.</title>
        <authorList>
            <person name="Schachtman D."/>
        </authorList>
    </citation>
    <scope>NUCLEOTIDE SEQUENCE [LARGE SCALE GENOMIC DNA]</scope>
    <source>
        <strain evidence="2 3">BE316</strain>
    </source>
</reference>
<sequence>MKRPTQRPHPGVAPPSREAVLSSPERSELLRQGAKAAARGEDKDSNPLSQPRNRPPATGESAAHWLQRSDAWTLGHETQSRIRNHGLLAWAPVVMPGGPPTA</sequence>
<dbReference type="InterPro" id="IPR049847">
    <property type="entry name" value="CrpP-rel"/>
</dbReference>
<comment type="caution">
    <text evidence="2">The sequence shown here is derived from an EMBL/GenBank/DDBJ whole genome shotgun (WGS) entry which is preliminary data.</text>
</comment>
<dbReference type="Proteomes" id="UP001180825">
    <property type="component" value="Unassembled WGS sequence"/>
</dbReference>
<evidence type="ECO:0000256" key="1">
    <source>
        <dbReference type="SAM" id="MobiDB-lite"/>
    </source>
</evidence>
<name>A0ABU2AEK8_9BURK</name>
<organism evidence="2 3">
    <name type="scientific">Roseateles asaccharophilus</name>
    <dbReference type="NCBI Taxonomy" id="582607"/>
    <lineage>
        <taxon>Bacteria</taxon>
        <taxon>Pseudomonadati</taxon>
        <taxon>Pseudomonadota</taxon>
        <taxon>Betaproteobacteria</taxon>
        <taxon>Burkholderiales</taxon>
        <taxon>Sphaerotilaceae</taxon>
        <taxon>Roseateles</taxon>
    </lineage>
</organism>
<evidence type="ECO:0000313" key="3">
    <source>
        <dbReference type="Proteomes" id="UP001180825"/>
    </source>
</evidence>
<evidence type="ECO:0000313" key="2">
    <source>
        <dbReference type="EMBL" id="MDR7335647.1"/>
    </source>
</evidence>
<feature type="region of interest" description="Disordered" evidence="1">
    <location>
        <begin position="1"/>
        <end position="63"/>
    </location>
</feature>
<dbReference type="EMBL" id="JAVDXV010000011">
    <property type="protein sequence ID" value="MDR7335647.1"/>
    <property type="molecule type" value="Genomic_DNA"/>
</dbReference>
<proteinExistence type="predicted"/>
<keyword evidence="3" id="KW-1185">Reference proteome</keyword>
<accession>A0ABU2AEK8</accession>
<dbReference type="NCBIfam" id="NF041856">
    <property type="entry name" value="CrpP_rel_fam"/>
    <property type="match status" value="1"/>
</dbReference>
<gene>
    <name evidence="2" type="ORF">J2X21_004814</name>
</gene>
<protein>
    <submittedName>
        <fullName evidence="2">Uncharacterized protein</fullName>
    </submittedName>
</protein>